<gene>
    <name evidence="2" type="ORF">OV079_21290</name>
</gene>
<dbReference type="Gene3D" id="3.30.565.10">
    <property type="entry name" value="Histidine kinase-like ATPase, C-terminal domain"/>
    <property type="match status" value="1"/>
</dbReference>
<dbReference type="InterPro" id="IPR036890">
    <property type="entry name" value="HATPase_C_sf"/>
</dbReference>
<dbReference type="AlphaFoldDB" id="A0A9X3EPS1"/>
<organism evidence="2 3">
    <name type="scientific">Nannocystis pusilla</name>
    <dbReference type="NCBI Taxonomy" id="889268"/>
    <lineage>
        <taxon>Bacteria</taxon>
        <taxon>Pseudomonadati</taxon>
        <taxon>Myxococcota</taxon>
        <taxon>Polyangia</taxon>
        <taxon>Nannocystales</taxon>
        <taxon>Nannocystaceae</taxon>
        <taxon>Nannocystis</taxon>
    </lineage>
</organism>
<dbReference type="SUPFAM" id="SSF55874">
    <property type="entry name" value="ATPase domain of HSP90 chaperone/DNA topoisomerase II/histidine kinase"/>
    <property type="match status" value="1"/>
</dbReference>
<evidence type="ECO:0000259" key="1">
    <source>
        <dbReference type="Pfam" id="PF13581"/>
    </source>
</evidence>
<keyword evidence="2" id="KW-0808">Transferase</keyword>
<protein>
    <submittedName>
        <fullName evidence="2">Serine/threonine protein kinase</fullName>
    </submittedName>
</protein>
<accession>A0A9X3EPS1</accession>
<keyword evidence="3" id="KW-1185">Reference proteome</keyword>
<sequence length="215" mass="22813">MTDLRGKPPGGPGGLDDAALLSVLARYVGTARAQGILLRARTELRGRPATDSQLIARLVEGVRSFVGELESRKAFAELTRAASPKTVEAIEIDVKIEADIARARLAARDICMALGTSALILQKLATVVSELARNQVLYAGGGKLVIRPCSSGRRCMHVVGSDKGGGIKNLPEIMSGKYKSRSGLGLGILGTKRLSDKFEIETGPSGTRIEVEVNY</sequence>
<evidence type="ECO:0000313" key="2">
    <source>
        <dbReference type="EMBL" id="MCY1008044.1"/>
    </source>
</evidence>
<dbReference type="Proteomes" id="UP001150924">
    <property type="component" value="Unassembled WGS sequence"/>
</dbReference>
<evidence type="ECO:0000313" key="3">
    <source>
        <dbReference type="Proteomes" id="UP001150924"/>
    </source>
</evidence>
<proteinExistence type="predicted"/>
<dbReference type="EMBL" id="JAPNKE010000002">
    <property type="protein sequence ID" value="MCY1008044.1"/>
    <property type="molecule type" value="Genomic_DNA"/>
</dbReference>
<keyword evidence="2" id="KW-0723">Serine/threonine-protein kinase</keyword>
<comment type="caution">
    <text evidence="2">The sequence shown here is derived from an EMBL/GenBank/DDBJ whole genome shotgun (WGS) entry which is preliminary data.</text>
</comment>
<keyword evidence="2" id="KW-0418">Kinase</keyword>
<dbReference type="GO" id="GO:0004674">
    <property type="term" value="F:protein serine/threonine kinase activity"/>
    <property type="evidence" value="ECO:0007669"/>
    <property type="project" value="UniProtKB-KW"/>
</dbReference>
<reference evidence="2" key="1">
    <citation type="submission" date="2022-11" db="EMBL/GenBank/DDBJ databases">
        <title>Minimal conservation of predation-associated metabolite biosynthetic gene clusters underscores biosynthetic potential of Myxococcota including descriptions for ten novel species: Archangium lansinium sp. nov., Myxococcus landrumus sp. nov., Nannocystis bai.</title>
        <authorList>
            <person name="Ahearne A."/>
            <person name="Stevens C."/>
            <person name="Phillips K."/>
        </authorList>
    </citation>
    <scope>NUCLEOTIDE SEQUENCE</scope>
    <source>
        <strain evidence="2">Na p29</strain>
    </source>
</reference>
<name>A0A9X3EPS1_9BACT</name>
<dbReference type="InterPro" id="IPR003594">
    <property type="entry name" value="HATPase_dom"/>
</dbReference>
<dbReference type="Pfam" id="PF13581">
    <property type="entry name" value="HATPase_c_2"/>
    <property type="match status" value="1"/>
</dbReference>
<feature type="domain" description="Histidine kinase/HSP90-like ATPase" evidence="1">
    <location>
        <begin position="98"/>
        <end position="210"/>
    </location>
</feature>
<dbReference type="RefSeq" id="WP_267770693.1">
    <property type="nucleotide sequence ID" value="NZ_JAPNKE010000002.1"/>
</dbReference>